<dbReference type="PANTHER" id="PTHR32089:SF112">
    <property type="entry name" value="LYSOZYME-LIKE PROTEIN-RELATED"/>
    <property type="match status" value="1"/>
</dbReference>
<evidence type="ECO:0000256" key="1">
    <source>
        <dbReference type="ARBA" id="ARBA00023224"/>
    </source>
</evidence>
<dbReference type="InterPro" id="IPR004089">
    <property type="entry name" value="MCPsignal_dom"/>
</dbReference>
<feature type="domain" description="Methyl-accepting transducer" evidence="3">
    <location>
        <begin position="102"/>
        <end position="281"/>
    </location>
</feature>
<dbReference type="PROSITE" id="PS50111">
    <property type="entry name" value="CHEMOTAXIS_TRANSDUC_2"/>
    <property type="match status" value="1"/>
</dbReference>
<evidence type="ECO:0000313" key="5">
    <source>
        <dbReference type="Proteomes" id="UP000076268"/>
    </source>
</evidence>
<dbReference type="GO" id="GO:0016020">
    <property type="term" value="C:membrane"/>
    <property type="evidence" value="ECO:0007669"/>
    <property type="project" value="InterPro"/>
</dbReference>
<name>A0A154BSR1_ANASB</name>
<evidence type="ECO:0000313" key="4">
    <source>
        <dbReference type="EMBL" id="KYZ76905.1"/>
    </source>
</evidence>
<evidence type="ECO:0000256" key="2">
    <source>
        <dbReference type="PROSITE-ProRule" id="PRU00284"/>
    </source>
</evidence>
<evidence type="ECO:0000259" key="3">
    <source>
        <dbReference type="PROSITE" id="PS50111"/>
    </source>
</evidence>
<keyword evidence="1 2" id="KW-0807">Transducer</keyword>
<reference evidence="4 5" key="1">
    <citation type="submission" date="2016-02" db="EMBL/GenBank/DDBJ databases">
        <title>Anaerosporomusa subterraneum gen. nov., sp. nov., a spore-forming obligate anaerobe isolated from saprolite.</title>
        <authorList>
            <person name="Choi J.K."/>
            <person name="Shah M."/>
            <person name="Yee N."/>
        </authorList>
    </citation>
    <scope>NUCLEOTIDE SEQUENCE [LARGE SCALE GENOMIC DNA]</scope>
    <source>
        <strain evidence="4 5">RU4</strain>
    </source>
</reference>
<proteinExistence type="predicted"/>
<dbReference type="RefSeq" id="WP_066240393.1">
    <property type="nucleotide sequence ID" value="NZ_LSGP01000014.1"/>
</dbReference>
<dbReference type="Pfam" id="PF00015">
    <property type="entry name" value="MCPsignal"/>
    <property type="match status" value="1"/>
</dbReference>
<sequence length="281" mass="30874">MHEEDKEILDHYIYVLARLSEIVPADYGVTISDCTTFLMYKRAKSFDLQVPIGQPLRDGTALKRAVEEKRRIFTRIDKSVRGFPYIALANPIFNSQNEVIGAIAITESVELYDGFKEMATTLTDAISSLASTSEQIAAQSEEIAAVSQHLTITTKNSQQRVQETDQVLGLIKNISAQTNLLGLNAAIEAARVGEHGRGFGVVAEEIRKLASGSAESIKQVENIITEIKEASTKSYQQTTQIEVLIAQVAEAISHIANSVQQINTMAEKLDQTANNFIDSTQ</sequence>
<dbReference type="PANTHER" id="PTHR32089">
    <property type="entry name" value="METHYL-ACCEPTING CHEMOTAXIS PROTEIN MCPB"/>
    <property type="match status" value="1"/>
</dbReference>
<dbReference type="EMBL" id="LSGP01000014">
    <property type="protein sequence ID" value="KYZ76905.1"/>
    <property type="molecule type" value="Genomic_DNA"/>
</dbReference>
<dbReference type="GO" id="GO:0007165">
    <property type="term" value="P:signal transduction"/>
    <property type="evidence" value="ECO:0007669"/>
    <property type="project" value="UniProtKB-KW"/>
</dbReference>
<dbReference type="Proteomes" id="UP000076268">
    <property type="component" value="Unassembled WGS sequence"/>
</dbReference>
<organism evidence="4 5">
    <name type="scientific">Anaerosporomusa subterranea</name>
    <dbReference type="NCBI Taxonomy" id="1794912"/>
    <lineage>
        <taxon>Bacteria</taxon>
        <taxon>Bacillati</taxon>
        <taxon>Bacillota</taxon>
        <taxon>Negativicutes</taxon>
        <taxon>Acetonemataceae</taxon>
        <taxon>Anaerosporomusa</taxon>
    </lineage>
</organism>
<dbReference type="SUPFAM" id="SSF103190">
    <property type="entry name" value="Sensory domain-like"/>
    <property type="match status" value="1"/>
</dbReference>
<dbReference type="InterPro" id="IPR029151">
    <property type="entry name" value="Sensor-like_sf"/>
</dbReference>
<protein>
    <submittedName>
        <fullName evidence="4">Chemotaxis protein</fullName>
    </submittedName>
</protein>
<keyword evidence="5" id="KW-1185">Reference proteome</keyword>
<dbReference type="SUPFAM" id="SSF58104">
    <property type="entry name" value="Methyl-accepting chemotaxis protein (MCP) signaling domain"/>
    <property type="match status" value="1"/>
</dbReference>
<comment type="caution">
    <text evidence="4">The sequence shown here is derived from an EMBL/GenBank/DDBJ whole genome shotgun (WGS) entry which is preliminary data.</text>
</comment>
<dbReference type="OrthoDB" id="9807021at2"/>
<dbReference type="STRING" id="1794912.AXX12_18335"/>
<gene>
    <name evidence="4" type="ORF">AXX12_18335</name>
</gene>
<dbReference type="Gene3D" id="1.10.287.950">
    <property type="entry name" value="Methyl-accepting chemotaxis protein"/>
    <property type="match status" value="1"/>
</dbReference>
<dbReference type="SMART" id="SM00283">
    <property type="entry name" value="MA"/>
    <property type="match status" value="1"/>
</dbReference>
<accession>A0A154BSR1</accession>
<dbReference type="AlphaFoldDB" id="A0A154BSR1"/>